<reference evidence="2 3" key="1">
    <citation type="submission" date="2016-10" db="EMBL/GenBank/DDBJ databases">
        <authorList>
            <person name="de Groot N.N."/>
        </authorList>
    </citation>
    <scope>NUCLEOTIDE SEQUENCE [LARGE SCALE GENOMIC DNA]</scope>
    <source>
        <strain evidence="2 3">DSM 22126</strain>
    </source>
</reference>
<organism evidence="2 3">
    <name type="scientific">Paraoerskovia marina</name>
    <dbReference type="NCBI Taxonomy" id="545619"/>
    <lineage>
        <taxon>Bacteria</taxon>
        <taxon>Bacillati</taxon>
        <taxon>Actinomycetota</taxon>
        <taxon>Actinomycetes</taxon>
        <taxon>Micrococcales</taxon>
        <taxon>Cellulomonadaceae</taxon>
        <taxon>Paraoerskovia</taxon>
    </lineage>
</organism>
<dbReference type="STRING" id="545619.SAMN04489860_2690"/>
<sequence>MRGRARVALVAAVGVAATTLALAGCSEGMGGPTGSGEVSISDDGVTQAYLLVEGGADRLEISADADDGTLVDVAGTDTNKPPSSESIDVDADVDEALAVRADGGTIEVHVSPTSSWTIEIEAGTETFVADFTDATLDRLAIKNGSSDGTIRLSTPDAVVPIEQTAGFSSLTLEVESGTPVRWTTSAGAGEIDFLGDVTEGAEAGLELTSDAFDESQPYVDLRSSAGLGKLTVSDE</sequence>
<keyword evidence="3" id="KW-1185">Reference proteome</keyword>
<dbReference type="Proteomes" id="UP000185663">
    <property type="component" value="Chromosome I"/>
</dbReference>
<feature type="chain" id="PRO_5009264017" description="Adhesin" evidence="1">
    <location>
        <begin position="24"/>
        <end position="235"/>
    </location>
</feature>
<proteinExistence type="predicted"/>
<gene>
    <name evidence="2" type="ORF">SAMN04489860_2690</name>
</gene>
<dbReference type="AlphaFoldDB" id="A0A1H1W413"/>
<dbReference type="RefSeq" id="WP_083372817.1">
    <property type="nucleotide sequence ID" value="NZ_LT629776.1"/>
</dbReference>
<dbReference type="eggNOG" id="COG3087">
    <property type="taxonomic scope" value="Bacteria"/>
</dbReference>
<dbReference type="OrthoDB" id="4823129at2"/>
<keyword evidence="1" id="KW-0732">Signal</keyword>
<protein>
    <recommendedName>
        <fullName evidence="4">Adhesin</fullName>
    </recommendedName>
</protein>
<feature type="signal peptide" evidence="1">
    <location>
        <begin position="1"/>
        <end position="23"/>
    </location>
</feature>
<evidence type="ECO:0000313" key="3">
    <source>
        <dbReference type="Proteomes" id="UP000185663"/>
    </source>
</evidence>
<dbReference type="PROSITE" id="PS51257">
    <property type="entry name" value="PROKAR_LIPOPROTEIN"/>
    <property type="match status" value="1"/>
</dbReference>
<evidence type="ECO:0000256" key="1">
    <source>
        <dbReference type="SAM" id="SignalP"/>
    </source>
</evidence>
<dbReference type="EMBL" id="LT629776">
    <property type="protein sequence ID" value="SDS91246.1"/>
    <property type="molecule type" value="Genomic_DNA"/>
</dbReference>
<accession>A0A1H1W413</accession>
<evidence type="ECO:0000313" key="2">
    <source>
        <dbReference type="EMBL" id="SDS91246.1"/>
    </source>
</evidence>
<name>A0A1H1W413_9CELL</name>
<evidence type="ECO:0008006" key="4">
    <source>
        <dbReference type="Google" id="ProtNLM"/>
    </source>
</evidence>